<proteinExistence type="predicted"/>
<dbReference type="RefSeq" id="XP_024945996.1">
    <property type="nucleotide sequence ID" value="XM_025090228.1"/>
</dbReference>
<name>A0AAJ7W6A9_CEPCN</name>
<dbReference type="GeneID" id="112495125"/>
<dbReference type="Proteomes" id="UP000694920">
    <property type="component" value="Unplaced"/>
</dbReference>
<evidence type="ECO:0000313" key="1">
    <source>
        <dbReference type="Proteomes" id="UP000694920"/>
    </source>
</evidence>
<dbReference type="AlphaFoldDB" id="A0AAJ7W6A9"/>
<evidence type="ECO:0000313" key="2">
    <source>
        <dbReference type="RefSeq" id="XP_024945996.1"/>
    </source>
</evidence>
<accession>A0AAJ7W6A9</accession>
<reference evidence="2" key="1">
    <citation type="submission" date="2025-08" db="UniProtKB">
        <authorList>
            <consortium name="RefSeq"/>
        </authorList>
    </citation>
    <scope>IDENTIFICATION</scope>
</reference>
<gene>
    <name evidence="2" type="primary">LOC112495125</name>
</gene>
<dbReference type="KEGG" id="ccin:112495125"/>
<sequence length="118" mass="13036">MSVAAPLTLGRLLLLKEDPVLLDLCNGAFYLTGQSQPGSRMHKIFEGKQTGHLMRYDVTLARVSKTHINGLYPMKCYIQIFCISESHDTKSTALVAPSASNVITTLRWGCIVFFLSST</sequence>
<keyword evidence="1" id="KW-1185">Reference proteome</keyword>
<organism evidence="1 2">
    <name type="scientific">Cephus cinctus</name>
    <name type="common">Wheat stem sawfly</name>
    <dbReference type="NCBI Taxonomy" id="211228"/>
    <lineage>
        <taxon>Eukaryota</taxon>
        <taxon>Metazoa</taxon>
        <taxon>Ecdysozoa</taxon>
        <taxon>Arthropoda</taxon>
        <taxon>Hexapoda</taxon>
        <taxon>Insecta</taxon>
        <taxon>Pterygota</taxon>
        <taxon>Neoptera</taxon>
        <taxon>Endopterygota</taxon>
        <taxon>Hymenoptera</taxon>
        <taxon>Cephoidea</taxon>
        <taxon>Cephidae</taxon>
        <taxon>Cephus</taxon>
    </lineage>
</organism>
<protein>
    <submittedName>
        <fullName evidence="2">Uncharacterized protein LOC112495125</fullName>
    </submittedName>
</protein>